<dbReference type="Gene3D" id="2.60.120.330">
    <property type="entry name" value="B-lactam Antibiotic, Isopenicillin N Synthase, Chain"/>
    <property type="match status" value="1"/>
</dbReference>
<dbReference type="PROSITE" id="PS51471">
    <property type="entry name" value="FE2OG_OXY"/>
    <property type="match status" value="1"/>
</dbReference>
<dbReference type="OrthoDB" id="288590at2759"/>
<dbReference type="EMBL" id="JABCRI010000002">
    <property type="protein sequence ID" value="KAF8409995.1"/>
    <property type="molecule type" value="Genomic_DNA"/>
</dbReference>
<dbReference type="Pfam" id="PF03171">
    <property type="entry name" value="2OG-FeII_Oxy"/>
    <property type="match status" value="1"/>
</dbReference>
<dbReference type="GO" id="GO:0051213">
    <property type="term" value="F:dioxygenase activity"/>
    <property type="evidence" value="ECO:0007669"/>
    <property type="project" value="UniProtKB-ARBA"/>
</dbReference>
<dbReference type="GO" id="GO:0046872">
    <property type="term" value="F:metal ion binding"/>
    <property type="evidence" value="ECO:0007669"/>
    <property type="project" value="UniProtKB-KW"/>
</dbReference>
<accession>A0A834ZQF9</accession>
<evidence type="ECO:0000313" key="8">
    <source>
        <dbReference type="Proteomes" id="UP000655225"/>
    </source>
</evidence>
<gene>
    <name evidence="7" type="ORF">HHK36_002515</name>
</gene>
<dbReference type="Pfam" id="PF14226">
    <property type="entry name" value="DIOX_N"/>
    <property type="match status" value="1"/>
</dbReference>
<evidence type="ECO:0000256" key="3">
    <source>
        <dbReference type="ARBA" id="ARBA00023002"/>
    </source>
</evidence>
<dbReference type="PANTHER" id="PTHR10209">
    <property type="entry name" value="OXIDOREDUCTASE, 2OG-FE II OXYGENASE FAMILY PROTEIN"/>
    <property type="match status" value="1"/>
</dbReference>
<evidence type="ECO:0000256" key="5">
    <source>
        <dbReference type="RuleBase" id="RU003682"/>
    </source>
</evidence>
<dbReference type="Proteomes" id="UP000655225">
    <property type="component" value="Unassembled WGS sequence"/>
</dbReference>
<dbReference type="SUPFAM" id="SSF51197">
    <property type="entry name" value="Clavaminate synthase-like"/>
    <property type="match status" value="1"/>
</dbReference>
<keyword evidence="8" id="KW-1185">Reference proteome</keyword>
<evidence type="ECO:0000313" key="7">
    <source>
        <dbReference type="EMBL" id="KAF8409995.1"/>
    </source>
</evidence>
<evidence type="ECO:0000259" key="6">
    <source>
        <dbReference type="PROSITE" id="PS51471"/>
    </source>
</evidence>
<dbReference type="InterPro" id="IPR005123">
    <property type="entry name" value="Oxoglu/Fe-dep_dioxygenase_dom"/>
</dbReference>
<name>A0A834ZQF9_TETSI</name>
<feature type="domain" description="Fe2OG dioxygenase" evidence="6">
    <location>
        <begin position="191"/>
        <end position="274"/>
    </location>
</feature>
<dbReference type="InterPro" id="IPR026992">
    <property type="entry name" value="DIOX_N"/>
</dbReference>
<evidence type="ECO:0000256" key="2">
    <source>
        <dbReference type="ARBA" id="ARBA00022723"/>
    </source>
</evidence>
<organism evidence="7 8">
    <name type="scientific">Tetracentron sinense</name>
    <name type="common">Spur-leaf</name>
    <dbReference type="NCBI Taxonomy" id="13715"/>
    <lineage>
        <taxon>Eukaryota</taxon>
        <taxon>Viridiplantae</taxon>
        <taxon>Streptophyta</taxon>
        <taxon>Embryophyta</taxon>
        <taxon>Tracheophyta</taxon>
        <taxon>Spermatophyta</taxon>
        <taxon>Magnoliopsida</taxon>
        <taxon>Trochodendrales</taxon>
        <taxon>Trochodendraceae</taxon>
        <taxon>Tetracentron</taxon>
    </lineage>
</organism>
<dbReference type="InterPro" id="IPR027443">
    <property type="entry name" value="IPNS-like_sf"/>
</dbReference>
<proteinExistence type="inferred from homology"/>
<reference evidence="7 8" key="1">
    <citation type="submission" date="2020-04" db="EMBL/GenBank/DDBJ databases">
        <title>Plant Genome Project.</title>
        <authorList>
            <person name="Zhang R.-G."/>
        </authorList>
    </citation>
    <scope>NUCLEOTIDE SEQUENCE [LARGE SCALE GENOMIC DNA]</scope>
    <source>
        <strain evidence="7">YNK0</strain>
        <tissue evidence="7">Leaf</tissue>
    </source>
</reference>
<keyword evidence="3 5" id="KW-0560">Oxidoreductase</keyword>
<protein>
    <recommendedName>
        <fullName evidence="6">Fe2OG dioxygenase domain-containing protein</fullName>
    </recommendedName>
</protein>
<dbReference type="AlphaFoldDB" id="A0A834ZQF9"/>
<keyword evidence="2 5" id="KW-0479">Metal-binding</keyword>
<dbReference type="InterPro" id="IPR044861">
    <property type="entry name" value="IPNS-like_FE2OG_OXY"/>
</dbReference>
<dbReference type="PANTHER" id="PTHR10209:SF885">
    <property type="entry name" value="2OG-FE(II) OXYGENASE FAMILY, PUTATIVE (AFU_ORTHOLOGUE AFUA_2G00750)-RELATED"/>
    <property type="match status" value="1"/>
</dbReference>
<sequence length="274" mass="30863">MNGESVMKPKDVMVGEAGGIPLIDLSLLNDPDTSDDPRALAGLVAQIGDACKNWGFFQVTNHGVPSDLLRGLLTAGKFFFDLPLEEKRKVRRDEENPLGYFDTEHTKNVRDWKEVFDFMADNGTVKPASYEPADEEHHKFINQWPEYPPQLREACEEYGRNVEKLSYKLFELISMSLGLPAKRFNGFSKEQTSFIRLNYYPPCPTPELTLGVGQHKDAGALTVLAQDDVGGLEVKRKTDGEWIRVKPIPDSYIINVGDIIQVLRFTVDPNLTTM</sequence>
<comment type="caution">
    <text evidence="7">The sequence shown here is derived from an EMBL/GenBank/DDBJ whole genome shotgun (WGS) entry which is preliminary data.</text>
</comment>
<dbReference type="OMA" id="FAVANMD"/>
<keyword evidence="4 5" id="KW-0408">Iron</keyword>
<evidence type="ECO:0000256" key="4">
    <source>
        <dbReference type="ARBA" id="ARBA00023004"/>
    </source>
</evidence>
<comment type="similarity">
    <text evidence="1 5">Belongs to the iron/ascorbate-dependent oxidoreductase family.</text>
</comment>
<evidence type="ECO:0000256" key="1">
    <source>
        <dbReference type="ARBA" id="ARBA00008056"/>
    </source>
</evidence>
<dbReference type="FunFam" id="2.60.120.330:FF:000012">
    <property type="entry name" value="Gibberellin 20 oxidase 1"/>
    <property type="match status" value="1"/>
</dbReference>